<reference evidence="4" key="1">
    <citation type="submission" date="2016-10" db="EMBL/GenBank/DDBJ databases">
        <authorList>
            <person name="Varghese N."/>
            <person name="Submissions S."/>
        </authorList>
    </citation>
    <scope>NUCLEOTIDE SEQUENCE [LARGE SCALE GENOMIC DNA]</scope>
    <source>
        <strain evidence="4">CGMCC 4.3568</strain>
    </source>
</reference>
<protein>
    <submittedName>
        <fullName evidence="3">Peptidoglycan binding domain-containing protein</fullName>
    </submittedName>
</protein>
<dbReference type="OrthoDB" id="9815541at2"/>
<proteinExistence type="predicted"/>
<dbReference type="STRING" id="490629.SAMN05216266_101549"/>
<dbReference type="InterPro" id="IPR002477">
    <property type="entry name" value="Peptidoglycan-bd-like"/>
</dbReference>
<keyword evidence="1" id="KW-0732">Signal</keyword>
<evidence type="ECO:0000256" key="1">
    <source>
        <dbReference type="SAM" id="SignalP"/>
    </source>
</evidence>
<sequence>MSDTLRARALTALFAAVAVVATTFVISVASAPAANAASCYSTYLSYGSRGTCVKVLQRKLGALSVDGVYGSGTRSRVRAFQADAGIGVDGKAGPQTWRKLRTYGKAVAWKSGVTVYLCEESSTRFRYAVWNNSGKRAAWELRVEGGHVFEKFVGDDRIAIQGRMHAGTYDSKKLTVWLGNFDNYKITTKVRDFSRRTLPNCA</sequence>
<dbReference type="Gene3D" id="1.10.101.10">
    <property type="entry name" value="PGBD-like superfamily/PGBD"/>
    <property type="match status" value="1"/>
</dbReference>
<dbReference type="InterPro" id="IPR036365">
    <property type="entry name" value="PGBD-like_sf"/>
</dbReference>
<dbReference type="EMBL" id="FOKG01000001">
    <property type="protein sequence ID" value="SFA80659.1"/>
    <property type="molecule type" value="Genomic_DNA"/>
</dbReference>
<dbReference type="SUPFAM" id="SSF47090">
    <property type="entry name" value="PGBD-like"/>
    <property type="match status" value="1"/>
</dbReference>
<dbReference type="Pfam" id="PF01471">
    <property type="entry name" value="PG_binding_1"/>
    <property type="match status" value="1"/>
</dbReference>
<dbReference type="Proteomes" id="UP000243799">
    <property type="component" value="Unassembled WGS sequence"/>
</dbReference>
<evidence type="ECO:0000259" key="2">
    <source>
        <dbReference type="Pfam" id="PF01471"/>
    </source>
</evidence>
<dbReference type="RefSeq" id="WP_091668828.1">
    <property type="nucleotide sequence ID" value="NZ_FOKG01000001.1"/>
</dbReference>
<feature type="signal peptide" evidence="1">
    <location>
        <begin position="1"/>
        <end position="36"/>
    </location>
</feature>
<accession>A0A1I0VW47</accession>
<keyword evidence="4" id="KW-1185">Reference proteome</keyword>
<evidence type="ECO:0000313" key="3">
    <source>
        <dbReference type="EMBL" id="SFA80659.1"/>
    </source>
</evidence>
<feature type="chain" id="PRO_5017299725" evidence="1">
    <location>
        <begin position="37"/>
        <end position="202"/>
    </location>
</feature>
<feature type="domain" description="Peptidoglycan binding-like" evidence="2">
    <location>
        <begin position="53"/>
        <end position="100"/>
    </location>
</feature>
<dbReference type="InterPro" id="IPR036366">
    <property type="entry name" value="PGBDSf"/>
</dbReference>
<dbReference type="AlphaFoldDB" id="A0A1I0VW47"/>
<organism evidence="3 4">
    <name type="scientific">Amycolatopsis marina</name>
    <dbReference type="NCBI Taxonomy" id="490629"/>
    <lineage>
        <taxon>Bacteria</taxon>
        <taxon>Bacillati</taxon>
        <taxon>Actinomycetota</taxon>
        <taxon>Actinomycetes</taxon>
        <taxon>Pseudonocardiales</taxon>
        <taxon>Pseudonocardiaceae</taxon>
        <taxon>Amycolatopsis</taxon>
    </lineage>
</organism>
<evidence type="ECO:0000313" key="4">
    <source>
        <dbReference type="Proteomes" id="UP000243799"/>
    </source>
</evidence>
<gene>
    <name evidence="3" type="ORF">SAMN05216266_101549</name>
</gene>
<name>A0A1I0VW47_9PSEU</name>